<protein>
    <submittedName>
        <fullName evidence="5">AraC family transcriptional regulator</fullName>
    </submittedName>
</protein>
<feature type="domain" description="HTH araC/xylS-type" evidence="4">
    <location>
        <begin position="177"/>
        <end position="275"/>
    </location>
</feature>
<comment type="caution">
    <text evidence="5">The sequence shown here is derived from an EMBL/GenBank/DDBJ whole genome shotgun (WGS) entry which is preliminary data.</text>
</comment>
<dbReference type="InterPro" id="IPR037923">
    <property type="entry name" value="HTH-like"/>
</dbReference>
<evidence type="ECO:0000256" key="1">
    <source>
        <dbReference type="ARBA" id="ARBA00023015"/>
    </source>
</evidence>
<gene>
    <name evidence="5" type="ORF">DN068_12575</name>
</gene>
<dbReference type="AlphaFoldDB" id="A0A2W2BXW2"/>
<organism evidence="5 6">
    <name type="scientific">Taibaiella soli</name>
    <dbReference type="NCBI Taxonomy" id="1649169"/>
    <lineage>
        <taxon>Bacteria</taxon>
        <taxon>Pseudomonadati</taxon>
        <taxon>Bacteroidota</taxon>
        <taxon>Chitinophagia</taxon>
        <taxon>Chitinophagales</taxon>
        <taxon>Chitinophagaceae</taxon>
        <taxon>Taibaiella</taxon>
    </lineage>
</organism>
<reference evidence="5 6" key="1">
    <citation type="submission" date="2018-06" db="EMBL/GenBank/DDBJ databases">
        <title>Mucibacter soli gen. nov., sp. nov., a new member of the family Chitinophagaceae producing mucin.</title>
        <authorList>
            <person name="Kim M.-K."/>
            <person name="Park S."/>
            <person name="Kim T.-S."/>
            <person name="Joung Y."/>
            <person name="Han J.-H."/>
            <person name="Kim S.B."/>
        </authorList>
    </citation>
    <scope>NUCLEOTIDE SEQUENCE [LARGE SCALE GENOMIC DNA]</scope>
    <source>
        <strain evidence="5 6">R1-15</strain>
    </source>
</reference>
<evidence type="ECO:0000256" key="2">
    <source>
        <dbReference type="ARBA" id="ARBA00023125"/>
    </source>
</evidence>
<dbReference type="PANTHER" id="PTHR43280">
    <property type="entry name" value="ARAC-FAMILY TRANSCRIPTIONAL REGULATOR"/>
    <property type="match status" value="1"/>
</dbReference>
<accession>A0A2W2BXW2</accession>
<keyword evidence="1" id="KW-0805">Transcription regulation</keyword>
<dbReference type="Proteomes" id="UP000248745">
    <property type="component" value="Unassembled WGS sequence"/>
</dbReference>
<dbReference type="EMBL" id="QKTW01000017">
    <property type="protein sequence ID" value="PZF72693.1"/>
    <property type="molecule type" value="Genomic_DNA"/>
</dbReference>
<dbReference type="GO" id="GO:0003700">
    <property type="term" value="F:DNA-binding transcription factor activity"/>
    <property type="evidence" value="ECO:0007669"/>
    <property type="project" value="InterPro"/>
</dbReference>
<keyword evidence="3" id="KW-0804">Transcription</keyword>
<dbReference type="SMART" id="SM00342">
    <property type="entry name" value="HTH_ARAC"/>
    <property type="match status" value="1"/>
</dbReference>
<sequence length="288" mass="33139">MKNIQNHTGDLLLDLRDHTNCDLQLKPKQFPDYTVLFITEGSGLYHADFGTFPFNAPVLMFATPLQHIYLSSETPLQYTALRFHGDFYCIEYHKAQVACNGLLFNNIYIEPSVVLTNEDAAAFGRMFADMAAEFNAPDPDDMVLRSYLQLLLAKSSNIKRRTMKKESLLPEKDEQMEAFAKLIDAHYLELHKPADYAKLLAMSPNNLSKRSMRYFRKSPSALIQERLITEAKKRLHLTRQSIKEIAYSLNFEDEFYFSRFFKKLTTVSPQTFRDKTGISIVADLPPAK</sequence>
<dbReference type="InterPro" id="IPR009057">
    <property type="entry name" value="Homeodomain-like_sf"/>
</dbReference>
<dbReference type="PROSITE" id="PS01124">
    <property type="entry name" value="HTH_ARAC_FAMILY_2"/>
    <property type="match status" value="1"/>
</dbReference>
<proteinExistence type="predicted"/>
<name>A0A2W2BXW2_9BACT</name>
<keyword evidence="2" id="KW-0238">DNA-binding</keyword>
<dbReference type="RefSeq" id="WP_110999284.1">
    <property type="nucleotide sequence ID" value="NZ_QKTW01000017.1"/>
</dbReference>
<dbReference type="SUPFAM" id="SSF46689">
    <property type="entry name" value="Homeodomain-like"/>
    <property type="match status" value="1"/>
</dbReference>
<evidence type="ECO:0000256" key="3">
    <source>
        <dbReference type="ARBA" id="ARBA00023163"/>
    </source>
</evidence>
<dbReference type="InterPro" id="IPR018060">
    <property type="entry name" value="HTH_AraC"/>
</dbReference>
<dbReference type="SUPFAM" id="SSF51215">
    <property type="entry name" value="Regulatory protein AraC"/>
    <property type="match status" value="1"/>
</dbReference>
<dbReference type="Pfam" id="PF12833">
    <property type="entry name" value="HTH_18"/>
    <property type="match status" value="1"/>
</dbReference>
<dbReference type="PANTHER" id="PTHR43280:SF32">
    <property type="entry name" value="TRANSCRIPTIONAL REGULATORY PROTEIN"/>
    <property type="match status" value="1"/>
</dbReference>
<evidence type="ECO:0000313" key="6">
    <source>
        <dbReference type="Proteomes" id="UP000248745"/>
    </source>
</evidence>
<evidence type="ECO:0000259" key="4">
    <source>
        <dbReference type="PROSITE" id="PS01124"/>
    </source>
</evidence>
<evidence type="ECO:0000313" key="5">
    <source>
        <dbReference type="EMBL" id="PZF72693.1"/>
    </source>
</evidence>
<dbReference type="Gene3D" id="1.10.10.60">
    <property type="entry name" value="Homeodomain-like"/>
    <property type="match status" value="1"/>
</dbReference>
<dbReference type="GO" id="GO:0043565">
    <property type="term" value="F:sequence-specific DNA binding"/>
    <property type="evidence" value="ECO:0007669"/>
    <property type="project" value="InterPro"/>
</dbReference>
<dbReference type="OrthoDB" id="2585681at2"/>
<keyword evidence="6" id="KW-1185">Reference proteome</keyword>